<name>A0ABV0WIU0_9TELE</name>
<gene>
    <name evidence="2" type="ORF">XENORESO_021476</name>
</gene>
<feature type="compositionally biased region" description="Low complexity" evidence="1">
    <location>
        <begin position="35"/>
        <end position="44"/>
    </location>
</feature>
<organism evidence="2 3">
    <name type="scientific">Xenotaenia resolanae</name>
    <dbReference type="NCBI Taxonomy" id="208358"/>
    <lineage>
        <taxon>Eukaryota</taxon>
        <taxon>Metazoa</taxon>
        <taxon>Chordata</taxon>
        <taxon>Craniata</taxon>
        <taxon>Vertebrata</taxon>
        <taxon>Euteleostomi</taxon>
        <taxon>Actinopterygii</taxon>
        <taxon>Neopterygii</taxon>
        <taxon>Teleostei</taxon>
        <taxon>Neoteleostei</taxon>
        <taxon>Acanthomorphata</taxon>
        <taxon>Ovalentaria</taxon>
        <taxon>Atherinomorphae</taxon>
        <taxon>Cyprinodontiformes</taxon>
        <taxon>Goodeidae</taxon>
        <taxon>Xenotaenia</taxon>
    </lineage>
</organism>
<evidence type="ECO:0000256" key="1">
    <source>
        <dbReference type="SAM" id="MobiDB-lite"/>
    </source>
</evidence>
<comment type="caution">
    <text evidence="2">The sequence shown here is derived from an EMBL/GenBank/DDBJ whole genome shotgun (WGS) entry which is preliminary data.</text>
</comment>
<sequence length="104" mass="11464">MMQNQERSQIARLPRMSAPSFGVGYYGGRWHGRARSSSGKAGSHGTVGTGTENPSCSHSGNKNILPDGRLLEETQKSHLYFHSCLSIFPPIQPFLLKSFISFHT</sequence>
<protein>
    <submittedName>
        <fullName evidence="2">Uncharacterized protein</fullName>
    </submittedName>
</protein>
<dbReference type="EMBL" id="JAHRIM010049082">
    <property type="protein sequence ID" value="MEQ2268357.1"/>
    <property type="molecule type" value="Genomic_DNA"/>
</dbReference>
<accession>A0ABV0WIU0</accession>
<proteinExistence type="predicted"/>
<keyword evidence="3" id="KW-1185">Reference proteome</keyword>
<reference evidence="2 3" key="1">
    <citation type="submission" date="2021-06" db="EMBL/GenBank/DDBJ databases">
        <authorList>
            <person name="Palmer J.M."/>
        </authorList>
    </citation>
    <scope>NUCLEOTIDE SEQUENCE [LARGE SCALE GENOMIC DNA]</scope>
    <source>
        <strain evidence="2 3">XR_2019</strain>
        <tissue evidence="2">Muscle</tissue>
    </source>
</reference>
<feature type="region of interest" description="Disordered" evidence="1">
    <location>
        <begin position="34"/>
        <end position="68"/>
    </location>
</feature>
<dbReference type="Proteomes" id="UP001444071">
    <property type="component" value="Unassembled WGS sequence"/>
</dbReference>
<feature type="compositionally biased region" description="Polar residues" evidence="1">
    <location>
        <begin position="49"/>
        <end position="62"/>
    </location>
</feature>
<evidence type="ECO:0000313" key="3">
    <source>
        <dbReference type="Proteomes" id="UP001444071"/>
    </source>
</evidence>
<evidence type="ECO:0000313" key="2">
    <source>
        <dbReference type="EMBL" id="MEQ2268357.1"/>
    </source>
</evidence>